<dbReference type="GO" id="GO:0042254">
    <property type="term" value="P:ribosome biogenesis"/>
    <property type="evidence" value="ECO:0007669"/>
    <property type="project" value="UniProtKB-KW"/>
</dbReference>
<reference evidence="7" key="1">
    <citation type="submission" date="2022-07" db="EMBL/GenBank/DDBJ databases">
        <title>Enhanced cultured diversity of the mouse gut microbiota enables custom-made synthetic communities.</title>
        <authorList>
            <person name="Afrizal A."/>
        </authorList>
    </citation>
    <scope>NUCLEOTIDE SEQUENCE</scope>
    <source>
        <strain evidence="7">DSM 28593</strain>
    </source>
</reference>
<dbReference type="GO" id="GO:0006508">
    <property type="term" value="P:proteolysis"/>
    <property type="evidence" value="ECO:0007669"/>
    <property type="project" value="UniProtKB-KW"/>
</dbReference>
<dbReference type="GO" id="GO:0008234">
    <property type="term" value="F:cysteine-type peptidase activity"/>
    <property type="evidence" value="ECO:0007669"/>
    <property type="project" value="UniProtKB-KW"/>
</dbReference>
<dbReference type="CDD" id="cd16332">
    <property type="entry name" value="Prp-like"/>
    <property type="match status" value="1"/>
</dbReference>
<gene>
    <name evidence="7" type="ORF">NSA47_14755</name>
</gene>
<proteinExistence type="inferred from homology"/>
<dbReference type="Proteomes" id="UP001205748">
    <property type="component" value="Unassembled WGS sequence"/>
</dbReference>
<dbReference type="SUPFAM" id="SSF118010">
    <property type="entry name" value="TM1457-like"/>
    <property type="match status" value="1"/>
</dbReference>
<accession>A0AAE3L049</accession>
<evidence type="ECO:0000256" key="5">
    <source>
        <dbReference type="ARBA" id="ARBA00044503"/>
    </source>
</evidence>
<evidence type="ECO:0000256" key="2">
    <source>
        <dbReference type="ARBA" id="ARBA00022670"/>
    </source>
</evidence>
<evidence type="ECO:0000313" key="8">
    <source>
        <dbReference type="Proteomes" id="UP001205748"/>
    </source>
</evidence>
<name>A0AAE3L049_9FIRM</name>
<dbReference type="PANTHER" id="PTHR39178:SF1">
    <property type="entry name" value="RIBOSOMAL-PROCESSING CYSTEINE PROTEASE PRP"/>
    <property type="match status" value="1"/>
</dbReference>
<keyword evidence="3" id="KW-0378">Hydrolase</keyword>
<keyword evidence="4" id="KW-0788">Thiol protease</keyword>
<keyword evidence="8" id="KW-1185">Reference proteome</keyword>
<dbReference type="EMBL" id="JANKAS010000023">
    <property type="protein sequence ID" value="MCR1900225.1"/>
    <property type="molecule type" value="Genomic_DNA"/>
</dbReference>
<dbReference type="InterPro" id="IPR036764">
    <property type="entry name" value="Peptidase_Prp_sf"/>
</dbReference>
<organism evidence="7 8">
    <name type="scientific">Irregularibacter muris</name>
    <dbReference type="NCBI Taxonomy" id="1796619"/>
    <lineage>
        <taxon>Bacteria</taxon>
        <taxon>Bacillati</taxon>
        <taxon>Bacillota</taxon>
        <taxon>Clostridia</taxon>
        <taxon>Eubacteriales</taxon>
        <taxon>Eubacteriaceae</taxon>
        <taxon>Irregularibacter</taxon>
    </lineage>
</organism>
<dbReference type="InterPro" id="IPR007422">
    <property type="entry name" value="Peptidase_Prp"/>
</dbReference>
<dbReference type="AlphaFoldDB" id="A0AAE3L049"/>
<evidence type="ECO:0000256" key="4">
    <source>
        <dbReference type="ARBA" id="ARBA00022807"/>
    </source>
</evidence>
<dbReference type="PANTHER" id="PTHR39178">
    <property type="entry name" value="HYPOTHETICAL RIBOSOME-ASSOCIATED PROTEIN"/>
    <property type="match status" value="1"/>
</dbReference>
<sequence>MISITLWENRDLQIEKFLIEGHAGSGEYGWDIVCAAVSALTIATLNGLTEYVGLPLDFKLEEGYVHCKIPKKINDRQMIQSQAILKTMDLAFQNIVNEYKEYVQLKRVEI</sequence>
<protein>
    <recommendedName>
        <fullName evidence="6">Ribosomal processing cysteine protease Prp</fullName>
    </recommendedName>
</protein>
<evidence type="ECO:0000256" key="1">
    <source>
        <dbReference type="ARBA" id="ARBA00022517"/>
    </source>
</evidence>
<keyword evidence="2 7" id="KW-0645">Protease</keyword>
<dbReference type="Gene3D" id="3.30.70.1490">
    <property type="entry name" value="Cysteine protease Prp"/>
    <property type="match status" value="1"/>
</dbReference>
<keyword evidence="1" id="KW-0690">Ribosome biogenesis</keyword>
<comment type="similarity">
    <text evidence="5">Belongs to the Prp family.</text>
</comment>
<dbReference type="Pfam" id="PF04327">
    <property type="entry name" value="Peptidase_Prp"/>
    <property type="match status" value="1"/>
</dbReference>
<dbReference type="RefSeq" id="WP_257533376.1">
    <property type="nucleotide sequence ID" value="NZ_JANKAS010000023.1"/>
</dbReference>
<evidence type="ECO:0000256" key="6">
    <source>
        <dbReference type="ARBA" id="ARBA00044538"/>
    </source>
</evidence>
<comment type="caution">
    <text evidence="7">The sequence shown here is derived from an EMBL/GenBank/DDBJ whole genome shotgun (WGS) entry which is preliminary data.</text>
</comment>
<evidence type="ECO:0000256" key="3">
    <source>
        <dbReference type="ARBA" id="ARBA00022801"/>
    </source>
</evidence>
<evidence type="ECO:0000313" key="7">
    <source>
        <dbReference type="EMBL" id="MCR1900225.1"/>
    </source>
</evidence>